<gene>
    <name evidence="2" type="ORF">SAMN05421742_10595</name>
</gene>
<protein>
    <submittedName>
        <fullName evidence="2">Phosphinothricin acetyltransferase</fullName>
    </submittedName>
</protein>
<evidence type="ECO:0000313" key="2">
    <source>
        <dbReference type="EMBL" id="SDH23930.1"/>
    </source>
</evidence>
<dbReference type="OrthoDB" id="5459937at2"/>
<dbReference type="EMBL" id="FNCV01000005">
    <property type="protein sequence ID" value="SDH23930.1"/>
    <property type="molecule type" value="Genomic_DNA"/>
</dbReference>
<keyword evidence="2" id="KW-0808">Transferase</keyword>
<dbReference type="Gene3D" id="3.40.630.30">
    <property type="match status" value="1"/>
</dbReference>
<keyword evidence="3" id="KW-1185">Reference proteome</keyword>
<dbReference type="STRING" id="83401.SAMN05421742_10595"/>
<feature type="domain" description="N-acetyltransferase" evidence="1">
    <location>
        <begin position="1"/>
        <end position="163"/>
    </location>
</feature>
<dbReference type="AlphaFoldDB" id="A0A1G8AUB9"/>
<dbReference type="InterPro" id="IPR000182">
    <property type="entry name" value="GNAT_dom"/>
</dbReference>
<dbReference type="PROSITE" id="PS51186">
    <property type="entry name" value="GNAT"/>
    <property type="match status" value="1"/>
</dbReference>
<accession>A0A1G8AUB9</accession>
<dbReference type="PANTHER" id="PTHR43072">
    <property type="entry name" value="N-ACETYLTRANSFERASE"/>
    <property type="match status" value="1"/>
</dbReference>
<dbReference type="RefSeq" id="WP_092618628.1">
    <property type="nucleotide sequence ID" value="NZ_FNCV01000005.1"/>
</dbReference>
<proteinExistence type="predicted"/>
<dbReference type="Pfam" id="PF00583">
    <property type="entry name" value="Acetyltransf_1"/>
    <property type="match status" value="1"/>
</dbReference>
<dbReference type="PANTHER" id="PTHR43072:SF8">
    <property type="entry name" value="ACYLTRANSFERASE FABY-RELATED"/>
    <property type="match status" value="1"/>
</dbReference>
<reference evidence="3" key="1">
    <citation type="submission" date="2016-10" db="EMBL/GenBank/DDBJ databases">
        <authorList>
            <person name="Varghese N."/>
            <person name="Submissions S."/>
        </authorList>
    </citation>
    <scope>NUCLEOTIDE SEQUENCE [LARGE SCALE GENOMIC DNA]</scope>
    <source>
        <strain evidence="3">930I</strain>
    </source>
</reference>
<evidence type="ECO:0000259" key="1">
    <source>
        <dbReference type="PROSITE" id="PS51186"/>
    </source>
</evidence>
<dbReference type="GO" id="GO:0016747">
    <property type="term" value="F:acyltransferase activity, transferring groups other than amino-acyl groups"/>
    <property type="evidence" value="ECO:0007669"/>
    <property type="project" value="InterPro"/>
</dbReference>
<organism evidence="2 3">
    <name type="scientific">Roseospirillum parvum</name>
    <dbReference type="NCBI Taxonomy" id="83401"/>
    <lineage>
        <taxon>Bacteria</taxon>
        <taxon>Pseudomonadati</taxon>
        <taxon>Pseudomonadota</taxon>
        <taxon>Alphaproteobacteria</taxon>
        <taxon>Rhodospirillales</taxon>
        <taxon>Rhodospirillaceae</taxon>
        <taxon>Roseospirillum</taxon>
    </lineage>
</organism>
<dbReference type="Proteomes" id="UP000217076">
    <property type="component" value="Unassembled WGS sequence"/>
</dbReference>
<dbReference type="CDD" id="cd04301">
    <property type="entry name" value="NAT_SF"/>
    <property type="match status" value="1"/>
</dbReference>
<evidence type="ECO:0000313" key="3">
    <source>
        <dbReference type="Proteomes" id="UP000217076"/>
    </source>
</evidence>
<dbReference type="InterPro" id="IPR016181">
    <property type="entry name" value="Acyl_CoA_acyltransferase"/>
</dbReference>
<sequence>MPVRELVSADVPAITALYAHHVRTGTATFEEVPPPEAEMARRMAALAEAGLPRLVAEVEGRVVGFAYAGPYRTRSAYRFTVEDSIYLDPGFQRRGLGRALLGQVIERAQGLGLRQMIAAIGDSGNVGSIRLHQQLGFTPTGTLNHVGYKFERWLDVVMMQRTL</sequence>
<name>A0A1G8AUB9_9PROT</name>
<dbReference type="SUPFAM" id="SSF55729">
    <property type="entry name" value="Acyl-CoA N-acyltransferases (Nat)"/>
    <property type="match status" value="1"/>
</dbReference>